<accession>A0AA39KFV9</accession>
<name>A0AA39KFV9_9AGAR</name>
<comment type="caution">
    <text evidence="2">The sequence shown here is derived from an EMBL/GenBank/DDBJ whole genome shotgun (WGS) entry which is preliminary data.</text>
</comment>
<dbReference type="Proteomes" id="UP001175227">
    <property type="component" value="Unassembled WGS sequence"/>
</dbReference>
<gene>
    <name evidence="2" type="ORF">IW261DRAFT_1428990</name>
</gene>
<sequence length="454" mass="49782">MLPSCDPTTHVNVSIAKSPPDSIIDDQQPPPPASLPFIDLHQLTTVHTDATPSALALTALLMDETALEHPDGNCPDETLSQTDNPMSQSDSNSSCLTQTLNEGSEMGSQDQASSESSDEIQCYQSTVDAVSNLVISVVVACSTQKGIQALEMPVFPQAVRGWPNIDDQGFNLEAQSYQLSLCFKIITRRWLEKQQTGQDDAKGAAKHDLVKLSIQGIESSRITHKERLGQDWCILNGARQLGIFLPAADGGKLYMGCVGSNGCQVSQYVGNDVYAPILESNEGPCVTCFIVKGRPTALLQYDIGLTPNTSSHFVKITENPLTCKISPSLVATPGNEPFQKNENPLLDQPGIVGYRVKKLNLAVYWCFQPTGLSLWIAHLSALKPPKPSRMGMLNDEQNLRYEPLPTFASNSTVWLPLENGIEWLYVQFECKHLLELENFSPSKYFTMAGHNLEE</sequence>
<dbReference type="EMBL" id="JAUEPR010000176">
    <property type="protein sequence ID" value="KAK0460345.1"/>
    <property type="molecule type" value="Genomic_DNA"/>
</dbReference>
<evidence type="ECO:0000313" key="3">
    <source>
        <dbReference type="Proteomes" id="UP001175227"/>
    </source>
</evidence>
<protein>
    <submittedName>
        <fullName evidence="2">Uncharacterized protein</fullName>
    </submittedName>
</protein>
<feature type="compositionally biased region" description="Polar residues" evidence="1">
    <location>
        <begin position="78"/>
        <end position="102"/>
    </location>
</feature>
<keyword evidence="3" id="KW-1185">Reference proteome</keyword>
<feature type="compositionally biased region" description="Polar residues" evidence="1">
    <location>
        <begin position="1"/>
        <end position="12"/>
    </location>
</feature>
<feature type="region of interest" description="Disordered" evidence="1">
    <location>
        <begin position="1"/>
        <end position="36"/>
    </location>
</feature>
<feature type="compositionally biased region" description="Low complexity" evidence="1">
    <location>
        <begin position="18"/>
        <end position="27"/>
    </location>
</feature>
<feature type="region of interest" description="Disordered" evidence="1">
    <location>
        <begin position="68"/>
        <end position="117"/>
    </location>
</feature>
<proteinExistence type="predicted"/>
<reference evidence="2" key="1">
    <citation type="submission" date="2023-06" db="EMBL/GenBank/DDBJ databases">
        <authorList>
            <consortium name="Lawrence Berkeley National Laboratory"/>
            <person name="Ahrendt S."/>
            <person name="Sahu N."/>
            <person name="Indic B."/>
            <person name="Wong-Bajracharya J."/>
            <person name="Merenyi Z."/>
            <person name="Ke H.-M."/>
            <person name="Monk M."/>
            <person name="Kocsube S."/>
            <person name="Drula E."/>
            <person name="Lipzen A."/>
            <person name="Balint B."/>
            <person name="Henrissat B."/>
            <person name="Andreopoulos B."/>
            <person name="Martin F.M."/>
            <person name="Harder C.B."/>
            <person name="Rigling D."/>
            <person name="Ford K.L."/>
            <person name="Foster G.D."/>
            <person name="Pangilinan J."/>
            <person name="Papanicolaou A."/>
            <person name="Barry K."/>
            <person name="LaButti K."/>
            <person name="Viragh M."/>
            <person name="Koriabine M."/>
            <person name="Yan M."/>
            <person name="Riley R."/>
            <person name="Champramary S."/>
            <person name="Plett K.L."/>
            <person name="Tsai I.J."/>
            <person name="Slot J."/>
            <person name="Sipos G."/>
            <person name="Plett J."/>
            <person name="Nagy L.G."/>
            <person name="Grigoriev I.V."/>
        </authorList>
    </citation>
    <scope>NUCLEOTIDE SEQUENCE</scope>
    <source>
        <strain evidence="2">ICMP 16352</strain>
    </source>
</reference>
<evidence type="ECO:0000313" key="2">
    <source>
        <dbReference type="EMBL" id="KAK0460345.1"/>
    </source>
</evidence>
<evidence type="ECO:0000256" key="1">
    <source>
        <dbReference type="SAM" id="MobiDB-lite"/>
    </source>
</evidence>
<organism evidence="2 3">
    <name type="scientific">Armillaria novae-zelandiae</name>
    <dbReference type="NCBI Taxonomy" id="153914"/>
    <lineage>
        <taxon>Eukaryota</taxon>
        <taxon>Fungi</taxon>
        <taxon>Dikarya</taxon>
        <taxon>Basidiomycota</taxon>
        <taxon>Agaricomycotina</taxon>
        <taxon>Agaricomycetes</taxon>
        <taxon>Agaricomycetidae</taxon>
        <taxon>Agaricales</taxon>
        <taxon>Marasmiineae</taxon>
        <taxon>Physalacriaceae</taxon>
        <taxon>Armillaria</taxon>
    </lineage>
</organism>
<dbReference type="AlphaFoldDB" id="A0AA39KFV9"/>